<protein>
    <submittedName>
        <fullName evidence="1">Uncharacterized protein</fullName>
    </submittedName>
</protein>
<evidence type="ECO:0000313" key="1">
    <source>
        <dbReference type="EMBL" id="MPN10356.1"/>
    </source>
</evidence>
<accession>A0A645F9Q7</accession>
<reference evidence="1" key="1">
    <citation type="submission" date="2019-08" db="EMBL/GenBank/DDBJ databases">
        <authorList>
            <person name="Kucharzyk K."/>
            <person name="Murdoch R.W."/>
            <person name="Higgins S."/>
            <person name="Loffler F."/>
        </authorList>
    </citation>
    <scope>NUCLEOTIDE SEQUENCE</scope>
</reference>
<comment type="caution">
    <text evidence="1">The sequence shown here is derived from an EMBL/GenBank/DDBJ whole genome shotgun (WGS) entry which is preliminary data.</text>
</comment>
<dbReference type="AlphaFoldDB" id="A0A645F9Q7"/>
<dbReference type="EMBL" id="VSSQ01056500">
    <property type="protein sequence ID" value="MPN10356.1"/>
    <property type="molecule type" value="Genomic_DNA"/>
</dbReference>
<proteinExistence type="predicted"/>
<organism evidence="1">
    <name type="scientific">bioreactor metagenome</name>
    <dbReference type="NCBI Taxonomy" id="1076179"/>
    <lineage>
        <taxon>unclassified sequences</taxon>
        <taxon>metagenomes</taxon>
        <taxon>ecological metagenomes</taxon>
    </lineage>
</organism>
<sequence>MVYICYPVGKTDDPAFQRLRLNASGMPQDTVPDLISQVESFSSLQDIHDPEALLIMLKPAGMYFIQNLLSGMSKGRMPQIMPQRNGLRKVFVEPQPPGNGTGNLVDLQRVGKPRTVMVPHRGKENLRLMFKPAKGFAVNDPVPISHEGRAHRALLQGIFPSLAF</sequence>
<name>A0A645F9Q7_9ZZZZ</name>
<gene>
    <name evidence="1" type="ORF">SDC9_157651</name>
</gene>